<feature type="transmembrane region" description="Helical" evidence="7">
    <location>
        <begin position="269"/>
        <end position="288"/>
    </location>
</feature>
<evidence type="ECO:0000256" key="4">
    <source>
        <dbReference type="ARBA" id="ARBA00022692"/>
    </source>
</evidence>
<comment type="subcellular location">
    <subcellularLocation>
        <location evidence="1 7">Cell membrane</location>
        <topology evidence="1 7">Multi-pass membrane protein</topology>
    </subcellularLocation>
</comment>
<dbReference type="PANTHER" id="PTHR43744">
    <property type="entry name" value="ABC TRANSPORTER PERMEASE PROTEIN MG189-RELATED-RELATED"/>
    <property type="match status" value="1"/>
</dbReference>
<comment type="caution">
    <text evidence="9">The sequence shown here is derived from an EMBL/GenBank/DDBJ whole genome shotgun (WGS) entry which is preliminary data.</text>
</comment>
<dbReference type="EMBL" id="DWVS01000243">
    <property type="protein sequence ID" value="HJC88249.1"/>
    <property type="molecule type" value="Genomic_DNA"/>
</dbReference>
<dbReference type="AlphaFoldDB" id="A0A9D2QLD3"/>
<dbReference type="GO" id="GO:0005886">
    <property type="term" value="C:plasma membrane"/>
    <property type="evidence" value="ECO:0007669"/>
    <property type="project" value="UniProtKB-SubCell"/>
</dbReference>
<reference evidence="9" key="2">
    <citation type="submission" date="2021-04" db="EMBL/GenBank/DDBJ databases">
        <authorList>
            <person name="Gilroy R."/>
        </authorList>
    </citation>
    <scope>NUCLEOTIDE SEQUENCE</scope>
    <source>
        <strain evidence="9">ChiBcec1-1630</strain>
    </source>
</reference>
<feature type="transmembrane region" description="Helical" evidence="7">
    <location>
        <begin position="189"/>
        <end position="211"/>
    </location>
</feature>
<protein>
    <submittedName>
        <fullName evidence="9">Carbohydrate ABC transporter permease</fullName>
    </submittedName>
</protein>
<keyword evidence="2 7" id="KW-0813">Transport</keyword>
<evidence type="ECO:0000256" key="3">
    <source>
        <dbReference type="ARBA" id="ARBA00022475"/>
    </source>
</evidence>
<evidence type="ECO:0000256" key="6">
    <source>
        <dbReference type="ARBA" id="ARBA00023136"/>
    </source>
</evidence>
<gene>
    <name evidence="9" type="ORF">H9926_09565</name>
</gene>
<organism evidence="9 10">
    <name type="scientific">Candidatus Eisenbergiella intestinigallinarum</name>
    <dbReference type="NCBI Taxonomy" id="2838549"/>
    <lineage>
        <taxon>Bacteria</taxon>
        <taxon>Bacillati</taxon>
        <taxon>Bacillota</taxon>
        <taxon>Clostridia</taxon>
        <taxon>Lachnospirales</taxon>
        <taxon>Lachnospiraceae</taxon>
        <taxon>Eisenbergiella</taxon>
    </lineage>
</organism>
<feature type="transmembrane region" description="Helical" evidence="7">
    <location>
        <begin position="16"/>
        <end position="41"/>
    </location>
</feature>
<evidence type="ECO:0000259" key="8">
    <source>
        <dbReference type="PROSITE" id="PS50928"/>
    </source>
</evidence>
<dbReference type="InterPro" id="IPR000515">
    <property type="entry name" value="MetI-like"/>
</dbReference>
<keyword evidence="5 7" id="KW-1133">Transmembrane helix</keyword>
<comment type="similarity">
    <text evidence="7">Belongs to the binding-protein-dependent transport system permease family.</text>
</comment>
<dbReference type="Proteomes" id="UP000823922">
    <property type="component" value="Unassembled WGS sequence"/>
</dbReference>
<evidence type="ECO:0000256" key="5">
    <source>
        <dbReference type="ARBA" id="ARBA00022989"/>
    </source>
</evidence>
<reference evidence="9" key="1">
    <citation type="journal article" date="2021" name="PeerJ">
        <title>Extensive microbial diversity within the chicken gut microbiome revealed by metagenomics and culture.</title>
        <authorList>
            <person name="Gilroy R."/>
            <person name="Ravi A."/>
            <person name="Getino M."/>
            <person name="Pursley I."/>
            <person name="Horton D.L."/>
            <person name="Alikhan N.F."/>
            <person name="Baker D."/>
            <person name="Gharbi K."/>
            <person name="Hall N."/>
            <person name="Watson M."/>
            <person name="Adriaenssens E.M."/>
            <person name="Foster-Nyarko E."/>
            <person name="Jarju S."/>
            <person name="Secka A."/>
            <person name="Antonio M."/>
            <person name="Oren A."/>
            <person name="Chaudhuri R.R."/>
            <person name="La Ragione R."/>
            <person name="Hildebrand F."/>
            <person name="Pallen M.J."/>
        </authorList>
    </citation>
    <scope>NUCLEOTIDE SEQUENCE</scope>
    <source>
        <strain evidence="9">ChiBcec1-1630</strain>
    </source>
</reference>
<keyword evidence="6 7" id="KW-0472">Membrane</keyword>
<feature type="transmembrane region" description="Helical" evidence="7">
    <location>
        <begin position="78"/>
        <end position="102"/>
    </location>
</feature>
<keyword evidence="4 7" id="KW-0812">Transmembrane</keyword>
<proteinExistence type="inferred from homology"/>
<dbReference type="Pfam" id="PF00528">
    <property type="entry name" value="BPD_transp_1"/>
    <property type="match status" value="1"/>
</dbReference>
<evidence type="ECO:0000313" key="9">
    <source>
        <dbReference type="EMBL" id="HJC88249.1"/>
    </source>
</evidence>
<keyword evidence="3" id="KW-1003">Cell membrane</keyword>
<evidence type="ECO:0000256" key="2">
    <source>
        <dbReference type="ARBA" id="ARBA00022448"/>
    </source>
</evidence>
<feature type="domain" description="ABC transmembrane type-1" evidence="8">
    <location>
        <begin position="79"/>
        <end position="288"/>
    </location>
</feature>
<dbReference type="PANTHER" id="PTHR43744:SF9">
    <property type="entry name" value="POLYGALACTURONAN_RHAMNOGALACTURONAN TRANSPORT SYSTEM PERMEASE PROTEIN YTCP"/>
    <property type="match status" value="1"/>
</dbReference>
<evidence type="ECO:0000256" key="1">
    <source>
        <dbReference type="ARBA" id="ARBA00004651"/>
    </source>
</evidence>
<accession>A0A9D2QLD3</accession>
<dbReference type="PROSITE" id="PS50928">
    <property type="entry name" value="ABC_TM1"/>
    <property type="match status" value="1"/>
</dbReference>
<evidence type="ECO:0000256" key="7">
    <source>
        <dbReference type="RuleBase" id="RU363032"/>
    </source>
</evidence>
<dbReference type="SUPFAM" id="SSF161098">
    <property type="entry name" value="MetI-like"/>
    <property type="match status" value="1"/>
</dbReference>
<dbReference type="CDD" id="cd06261">
    <property type="entry name" value="TM_PBP2"/>
    <property type="match status" value="1"/>
</dbReference>
<dbReference type="GO" id="GO:0055085">
    <property type="term" value="P:transmembrane transport"/>
    <property type="evidence" value="ECO:0007669"/>
    <property type="project" value="InterPro"/>
</dbReference>
<feature type="transmembrane region" description="Helical" evidence="7">
    <location>
        <begin position="114"/>
        <end position="134"/>
    </location>
</feature>
<name>A0A9D2QLD3_9FIRM</name>
<evidence type="ECO:0000313" key="10">
    <source>
        <dbReference type="Proteomes" id="UP000823922"/>
    </source>
</evidence>
<sequence length="303" mass="33804">MNNTNISKKKHRTFDIILNLFFIVMCACFVIPLLLVVSASFTSESWLTAGKGFSLIPKEFTTQAYQSAFHNGARMVRAYIVTFAQAGIGTLLACVVAGMAAYPLSRSNFRFRKPVTIIIFFTMLFSAGMIPNYIVYAKYYGISNSFWVYILPGIAGGAWNTMVFRTFFKGLPESLFESAHLDGAKELTIFFKIVVPLSTPVFASLGFMTLVGKWNDYTTSMIYIRDENLYTLQYLLQRLMDEAEFLKNLSQTAMGNVTMGVSDMPSESLKFALCVVAAGPMLVVFPFFQKYFSQGLTIGAVKG</sequence>
<dbReference type="Gene3D" id="1.10.3720.10">
    <property type="entry name" value="MetI-like"/>
    <property type="match status" value="1"/>
</dbReference>
<feature type="transmembrane region" description="Helical" evidence="7">
    <location>
        <begin position="146"/>
        <end position="168"/>
    </location>
</feature>
<dbReference type="InterPro" id="IPR035906">
    <property type="entry name" value="MetI-like_sf"/>
</dbReference>